<dbReference type="EMBL" id="JAZDWU010000004">
    <property type="protein sequence ID" value="KAL0003954.1"/>
    <property type="molecule type" value="Genomic_DNA"/>
</dbReference>
<reference evidence="2 3" key="1">
    <citation type="submission" date="2024-01" db="EMBL/GenBank/DDBJ databases">
        <title>A telomere-to-telomere, gap-free genome of sweet tea (Lithocarpus litseifolius).</title>
        <authorList>
            <person name="Zhou J."/>
        </authorList>
    </citation>
    <scope>NUCLEOTIDE SEQUENCE [LARGE SCALE GENOMIC DNA]</scope>
    <source>
        <strain evidence="2">Zhou-2022a</strain>
        <tissue evidence="2">Leaf</tissue>
    </source>
</reference>
<feature type="compositionally biased region" description="Basic and acidic residues" evidence="1">
    <location>
        <begin position="94"/>
        <end position="104"/>
    </location>
</feature>
<name>A0AAW2D2T9_9ROSI</name>
<evidence type="ECO:0000256" key="1">
    <source>
        <dbReference type="SAM" id="MobiDB-lite"/>
    </source>
</evidence>
<sequence>MPELHEYGHHTQQHKSTGSPPLMAAKPDSLSSSAMSEPHEYGHHTRQHRSTGSPPLMAADVSLFLFYPLVDLVIRSDEGSDLYGGEQASGGEDSTLRTFDDGRAVKKGHQKERLEGANERSVLMENFGTPDPGKGRKSSL</sequence>
<feature type="region of interest" description="Disordered" evidence="1">
    <location>
        <begin position="1"/>
        <end position="55"/>
    </location>
</feature>
<proteinExistence type="predicted"/>
<dbReference type="Proteomes" id="UP001459277">
    <property type="component" value="Unassembled WGS sequence"/>
</dbReference>
<keyword evidence="3" id="KW-1185">Reference proteome</keyword>
<accession>A0AAW2D2T9</accession>
<gene>
    <name evidence="2" type="ORF">SO802_011515</name>
</gene>
<evidence type="ECO:0000313" key="3">
    <source>
        <dbReference type="Proteomes" id="UP001459277"/>
    </source>
</evidence>
<evidence type="ECO:0000313" key="2">
    <source>
        <dbReference type="EMBL" id="KAL0003954.1"/>
    </source>
</evidence>
<dbReference type="AlphaFoldDB" id="A0AAW2D2T9"/>
<organism evidence="2 3">
    <name type="scientific">Lithocarpus litseifolius</name>
    <dbReference type="NCBI Taxonomy" id="425828"/>
    <lineage>
        <taxon>Eukaryota</taxon>
        <taxon>Viridiplantae</taxon>
        <taxon>Streptophyta</taxon>
        <taxon>Embryophyta</taxon>
        <taxon>Tracheophyta</taxon>
        <taxon>Spermatophyta</taxon>
        <taxon>Magnoliopsida</taxon>
        <taxon>eudicotyledons</taxon>
        <taxon>Gunneridae</taxon>
        <taxon>Pentapetalae</taxon>
        <taxon>rosids</taxon>
        <taxon>fabids</taxon>
        <taxon>Fagales</taxon>
        <taxon>Fagaceae</taxon>
        <taxon>Lithocarpus</taxon>
    </lineage>
</organism>
<protein>
    <submittedName>
        <fullName evidence="2">Uncharacterized protein</fullName>
    </submittedName>
</protein>
<comment type="caution">
    <text evidence="2">The sequence shown here is derived from an EMBL/GenBank/DDBJ whole genome shotgun (WGS) entry which is preliminary data.</text>
</comment>
<feature type="region of interest" description="Disordered" evidence="1">
    <location>
        <begin position="80"/>
        <end position="140"/>
    </location>
</feature>